<sequence length="442" mass="47053">MKLLKAQSPLIRKVMYSGVIRFLSVAATFGYFLTAARATSSVEFGLFSVAYVTASILSYCATGGQHVTVLRFWPSVDEIHGRNVAAQVLKRTFLICIATCITVSAAFASLAVLPPLSPLYGGSVRYIFVIATLIFLLGISEYLACALRAQGYLWIALFPRDVLWRVASSILFLTTPQKLDASGMIIMTSAVLAAVIAPQIAYLTYRIVSTAKEDLPAEDALAMRRGSLAFWGGATAAPVIEQSATLVISALLGPAAAAAYFSADRLAKLMLVARVGIDQVVGPQISRAYKAQRKDELRSIVYAASVAGGASGLTAFVAAVFFGKTALSVFNPDFASAYAVLLILCFGQLINTMMGSNAVLLNMTGSERALLALRAVFGVTLVVGVYCLTRGWGDIGAAFMSSAVLISWNIAASYVCGKRLGILPWYVVKIKSILDRIAGASR</sequence>
<evidence type="ECO:0000256" key="3">
    <source>
        <dbReference type="ARBA" id="ARBA00022692"/>
    </source>
</evidence>
<evidence type="ECO:0000256" key="6">
    <source>
        <dbReference type="SAM" id="Phobius"/>
    </source>
</evidence>
<dbReference type="InterPro" id="IPR050833">
    <property type="entry name" value="Poly_Biosynth_Transport"/>
</dbReference>
<evidence type="ECO:0000313" key="7">
    <source>
        <dbReference type="EMBL" id="TPP03923.1"/>
    </source>
</evidence>
<dbReference type="Proteomes" id="UP000316429">
    <property type="component" value="Unassembled WGS sequence"/>
</dbReference>
<organism evidence="7 8">
    <name type="scientific">Rhizobium glycinendophyticum</name>
    <dbReference type="NCBI Taxonomy" id="2589807"/>
    <lineage>
        <taxon>Bacteria</taxon>
        <taxon>Pseudomonadati</taxon>
        <taxon>Pseudomonadota</taxon>
        <taxon>Alphaproteobacteria</taxon>
        <taxon>Hyphomicrobiales</taxon>
        <taxon>Rhizobiaceae</taxon>
        <taxon>Rhizobium/Agrobacterium group</taxon>
        <taxon>Rhizobium</taxon>
    </lineage>
</organism>
<keyword evidence="3 6" id="KW-0812">Transmembrane</keyword>
<keyword evidence="2" id="KW-1003">Cell membrane</keyword>
<dbReference type="OrthoDB" id="9800982at2"/>
<keyword evidence="4 6" id="KW-1133">Transmembrane helix</keyword>
<keyword evidence="5 6" id="KW-0472">Membrane</keyword>
<keyword evidence="8" id="KW-1185">Reference proteome</keyword>
<feature type="transmembrane region" description="Helical" evidence="6">
    <location>
        <begin position="48"/>
        <end position="73"/>
    </location>
</feature>
<feature type="transmembrane region" description="Helical" evidence="6">
    <location>
        <begin position="185"/>
        <end position="205"/>
    </location>
</feature>
<evidence type="ECO:0000256" key="2">
    <source>
        <dbReference type="ARBA" id="ARBA00022475"/>
    </source>
</evidence>
<protein>
    <submittedName>
        <fullName evidence="7">Lipopolysaccharide biosynthesis protein</fullName>
    </submittedName>
</protein>
<dbReference type="GO" id="GO:0005886">
    <property type="term" value="C:plasma membrane"/>
    <property type="evidence" value="ECO:0007669"/>
    <property type="project" value="UniProtKB-SubCell"/>
</dbReference>
<gene>
    <name evidence="7" type="ORF">FJQ55_22800</name>
</gene>
<feature type="transmembrane region" description="Helical" evidence="6">
    <location>
        <begin position="152"/>
        <end position="173"/>
    </location>
</feature>
<comment type="caution">
    <text evidence="7">The sequence shown here is derived from an EMBL/GenBank/DDBJ whole genome shotgun (WGS) entry which is preliminary data.</text>
</comment>
<feature type="transmembrane region" description="Helical" evidence="6">
    <location>
        <begin position="395"/>
        <end position="416"/>
    </location>
</feature>
<feature type="transmembrane region" description="Helical" evidence="6">
    <location>
        <begin position="300"/>
        <end position="322"/>
    </location>
</feature>
<comment type="subcellular location">
    <subcellularLocation>
        <location evidence="1">Cell membrane</location>
        <topology evidence="1">Multi-pass membrane protein</topology>
    </subcellularLocation>
</comment>
<evidence type="ECO:0000313" key="8">
    <source>
        <dbReference type="Proteomes" id="UP000316429"/>
    </source>
</evidence>
<feature type="transmembrane region" description="Helical" evidence="6">
    <location>
        <begin position="371"/>
        <end position="389"/>
    </location>
</feature>
<evidence type="ECO:0000256" key="1">
    <source>
        <dbReference type="ARBA" id="ARBA00004651"/>
    </source>
</evidence>
<accession>A0A504UG30</accession>
<evidence type="ECO:0000256" key="5">
    <source>
        <dbReference type="ARBA" id="ARBA00023136"/>
    </source>
</evidence>
<feature type="transmembrane region" description="Helical" evidence="6">
    <location>
        <begin position="334"/>
        <end position="350"/>
    </location>
</feature>
<evidence type="ECO:0000256" key="4">
    <source>
        <dbReference type="ARBA" id="ARBA00022989"/>
    </source>
</evidence>
<feature type="transmembrane region" description="Helical" evidence="6">
    <location>
        <begin position="93"/>
        <end position="114"/>
    </location>
</feature>
<feature type="transmembrane region" description="Helical" evidence="6">
    <location>
        <begin position="126"/>
        <end position="145"/>
    </location>
</feature>
<dbReference type="PANTHER" id="PTHR30250:SF11">
    <property type="entry name" value="O-ANTIGEN TRANSPORTER-RELATED"/>
    <property type="match status" value="1"/>
</dbReference>
<proteinExistence type="predicted"/>
<reference evidence="7 8" key="1">
    <citation type="submission" date="2019-06" db="EMBL/GenBank/DDBJ databases">
        <title>Rhizobium sp. CL12 isolated from roots of soybean.</title>
        <authorList>
            <person name="Wang C."/>
        </authorList>
    </citation>
    <scope>NUCLEOTIDE SEQUENCE [LARGE SCALE GENOMIC DNA]</scope>
    <source>
        <strain evidence="7 8">CL12</strain>
    </source>
</reference>
<name>A0A504UG30_9HYPH</name>
<dbReference type="AlphaFoldDB" id="A0A504UG30"/>
<dbReference type="EMBL" id="VFYP01000009">
    <property type="protein sequence ID" value="TPP03923.1"/>
    <property type="molecule type" value="Genomic_DNA"/>
</dbReference>
<dbReference type="PANTHER" id="PTHR30250">
    <property type="entry name" value="PST FAMILY PREDICTED COLANIC ACID TRANSPORTER"/>
    <property type="match status" value="1"/>
</dbReference>
<dbReference type="RefSeq" id="WP_140832427.1">
    <property type="nucleotide sequence ID" value="NZ_VFYP01000009.1"/>
</dbReference>